<evidence type="ECO:0000256" key="5">
    <source>
        <dbReference type="ARBA" id="ARBA00022840"/>
    </source>
</evidence>
<dbReference type="SUPFAM" id="SSF52374">
    <property type="entry name" value="Nucleotidylyl transferase"/>
    <property type="match status" value="1"/>
</dbReference>
<dbReference type="InterPro" id="IPR015413">
    <property type="entry name" value="Methionyl/Leucyl_tRNA_Synth"/>
</dbReference>
<dbReference type="GO" id="GO:0005524">
    <property type="term" value="F:ATP binding"/>
    <property type="evidence" value="ECO:0007669"/>
    <property type="project" value="UniProtKB-UniRule"/>
</dbReference>
<evidence type="ECO:0000259" key="13">
    <source>
        <dbReference type="Pfam" id="PF08264"/>
    </source>
</evidence>
<keyword evidence="7 9" id="KW-0030">Aminoacyl-tRNA synthetase</keyword>
<evidence type="ECO:0000256" key="1">
    <source>
        <dbReference type="ARBA" id="ARBA00005594"/>
    </source>
</evidence>
<evidence type="ECO:0000259" key="14">
    <source>
        <dbReference type="Pfam" id="PF09334"/>
    </source>
</evidence>
<evidence type="ECO:0000313" key="16">
    <source>
        <dbReference type="EMBL" id="SDO00592.1"/>
    </source>
</evidence>
<dbReference type="CDD" id="cd00812">
    <property type="entry name" value="LeuRS_core"/>
    <property type="match status" value="1"/>
</dbReference>
<evidence type="ECO:0000256" key="7">
    <source>
        <dbReference type="ARBA" id="ARBA00023146"/>
    </source>
</evidence>
<keyword evidence="5 9" id="KW-0067">ATP-binding</keyword>
<feature type="binding site" evidence="9">
    <location>
        <position position="706"/>
    </location>
    <ligand>
        <name>ATP</name>
        <dbReference type="ChEBI" id="CHEBI:30616"/>
    </ligand>
</feature>
<dbReference type="Gene3D" id="3.10.20.590">
    <property type="match status" value="1"/>
</dbReference>
<dbReference type="InterPro" id="IPR009080">
    <property type="entry name" value="tRNAsynth_Ia_anticodon-bd"/>
</dbReference>
<dbReference type="PROSITE" id="PS00178">
    <property type="entry name" value="AA_TRNA_LIGASE_I"/>
    <property type="match status" value="1"/>
</dbReference>
<dbReference type="InterPro" id="IPR009008">
    <property type="entry name" value="Val/Leu/Ile-tRNA-synth_edit"/>
</dbReference>
<evidence type="ECO:0000256" key="8">
    <source>
        <dbReference type="ARBA" id="ARBA00047469"/>
    </source>
</evidence>
<dbReference type="HAMAP" id="MF_00049_B">
    <property type="entry name" value="Leu_tRNA_synth_B"/>
    <property type="match status" value="1"/>
</dbReference>
<feature type="compositionally biased region" description="Polar residues" evidence="11">
    <location>
        <begin position="12"/>
        <end position="21"/>
    </location>
</feature>
<dbReference type="Pfam" id="PF08264">
    <property type="entry name" value="Anticodon_1"/>
    <property type="match status" value="1"/>
</dbReference>
<keyword evidence="3 9" id="KW-0436">Ligase</keyword>
<evidence type="ECO:0000256" key="6">
    <source>
        <dbReference type="ARBA" id="ARBA00022917"/>
    </source>
</evidence>
<evidence type="ECO:0000256" key="9">
    <source>
        <dbReference type="HAMAP-Rule" id="MF_00049"/>
    </source>
</evidence>
<dbReference type="FunFam" id="3.10.20.590:FF:000001">
    <property type="entry name" value="Leucine--tRNA ligase"/>
    <property type="match status" value="1"/>
</dbReference>
<keyword evidence="4 9" id="KW-0547">Nucleotide-binding</keyword>
<comment type="catalytic activity">
    <reaction evidence="8 9">
        <text>tRNA(Leu) + L-leucine + ATP = L-leucyl-tRNA(Leu) + AMP + diphosphate</text>
        <dbReference type="Rhea" id="RHEA:11688"/>
        <dbReference type="Rhea" id="RHEA-COMP:9613"/>
        <dbReference type="Rhea" id="RHEA-COMP:9622"/>
        <dbReference type="ChEBI" id="CHEBI:30616"/>
        <dbReference type="ChEBI" id="CHEBI:33019"/>
        <dbReference type="ChEBI" id="CHEBI:57427"/>
        <dbReference type="ChEBI" id="CHEBI:78442"/>
        <dbReference type="ChEBI" id="CHEBI:78494"/>
        <dbReference type="ChEBI" id="CHEBI:456215"/>
        <dbReference type="EC" id="6.1.1.4"/>
    </reaction>
</comment>
<keyword evidence="6 9" id="KW-0648">Protein biosynthesis</keyword>
<feature type="short sequence motif" description="'HIGH' region" evidence="9">
    <location>
        <begin position="118"/>
        <end position="128"/>
    </location>
</feature>
<proteinExistence type="inferred from homology"/>
<dbReference type="EC" id="6.1.1.4" evidence="9"/>
<name>A0A1H0G155_9PSED</name>
<comment type="subcellular location">
    <subcellularLocation>
        <location evidence="9">Cytoplasm</location>
    </subcellularLocation>
</comment>
<feature type="domain" description="Aminoacyl-tRNA synthetase class Ia" evidence="12">
    <location>
        <begin position="499"/>
        <end position="655"/>
    </location>
</feature>
<dbReference type="FunFam" id="2.20.28.290:FF:000001">
    <property type="entry name" value="Leucine--tRNA ligase"/>
    <property type="match status" value="1"/>
</dbReference>
<dbReference type="Pfam" id="PF00133">
    <property type="entry name" value="tRNA-synt_1"/>
    <property type="match status" value="2"/>
</dbReference>
<dbReference type="FunFam" id="1.10.730.10:FF:000003">
    <property type="entry name" value="Leucine--tRNA ligase"/>
    <property type="match status" value="1"/>
</dbReference>
<dbReference type="Pfam" id="PF09334">
    <property type="entry name" value="tRNA-synt_1g"/>
    <property type="match status" value="1"/>
</dbReference>
<dbReference type="AlphaFoldDB" id="A0A1H0G155"/>
<evidence type="ECO:0000256" key="4">
    <source>
        <dbReference type="ARBA" id="ARBA00022741"/>
    </source>
</evidence>
<dbReference type="FunFam" id="3.40.50.620:FF:000003">
    <property type="entry name" value="Leucine--tRNA ligase"/>
    <property type="match status" value="1"/>
</dbReference>
<feature type="domain" description="Leucyl-tRNA synthetase editing" evidence="15">
    <location>
        <begin position="297"/>
        <end position="481"/>
    </location>
</feature>
<feature type="domain" description="Aminoacyl-tRNA synthetase class Ia" evidence="12">
    <location>
        <begin position="691"/>
        <end position="735"/>
    </location>
</feature>
<dbReference type="GO" id="GO:0004823">
    <property type="term" value="F:leucine-tRNA ligase activity"/>
    <property type="evidence" value="ECO:0007669"/>
    <property type="project" value="UniProtKB-UniRule"/>
</dbReference>
<dbReference type="NCBIfam" id="TIGR00396">
    <property type="entry name" value="leuS_bact"/>
    <property type="match status" value="1"/>
</dbReference>
<dbReference type="Gene3D" id="1.10.730.10">
    <property type="entry name" value="Isoleucyl-tRNA Synthetase, Domain 1"/>
    <property type="match status" value="1"/>
</dbReference>
<dbReference type="FunFam" id="3.90.740.10:FF:000012">
    <property type="entry name" value="Leucine--tRNA ligase"/>
    <property type="match status" value="1"/>
</dbReference>
<evidence type="ECO:0000256" key="11">
    <source>
        <dbReference type="SAM" id="MobiDB-lite"/>
    </source>
</evidence>
<dbReference type="FunFam" id="3.40.50.620:FF:000056">
    <property type="entry name" value="Leucine--tRNA ligase"/>
    <property type="match status" value="1"/>
</dbReference>
<evidence type="ECO:0000256" key="3">
    <source>
        <dbReference type="ARBA" id="ARBA00022598"/>
    </source>
</evidence>
<feature type="domain" description="Methionyl/Leucyl tRNA synthetase" evidence="14">
    <location>
        <begin position="115"/>
        <end position="247"/>
    </location>
</feature>
<evidence type="ECO:0000256" key="10">
    <source>
        <dbReference type="RuleBase" id="RU363035"/>
    </source>
</evidence>
<evidence type="ECO:0000259" key="15">
    <source>
        <dbReference type="Pfam" id="PF13603"/>
    </source>
</evidence>
<dbReference type="SUPFAM" id="SSF47323">
    <property type="entry name" value="Anticodon-binding domain of a subclass of class I aminoacyl-tRNA synthetases"/>
    <property type="match status" value="1"/>
</dbReference>
<dbReference type="SUPFAM" id="SSF50677">
    <property type="entry name" value="ValRS/IleRS/LeuRS editing domain"/>
    <property type="match status" value="1"/>
</dbReference>
<dbReference type="Proteomes" id="UP000198827">
    <property type="component" value="Chromosome I"/>
</dbReference>
<dbReference type="GO" id="GO:0002161">
    <property type="term" value="F:aminoacyl-tRNA deacylase activity"/>
    <property type="evidence" value="ECO:0007669"/>
    <property type="project" value="InterPro"/>
</dbReference>
<dbReference type="PANTHER" id="PTHR43740">
    <property type="entry name" value="LEUCYL-TRNA SYNTHETASE"/>
    <property type="match status" value="1"/>
</dbReference>
<dbReference type="Pfam" id="PF13603">
    <property type="entry name" value="tRNA-synt_1_2"/>
    <property type="match status" value="1"/>
</dbReference>
<dbReference type="InterPro" id="IPR013155">
    <property type="entry name" value="M/V/L/I-tRNA-synth_anticd-bd"/>
</dbReference>
<feature type="short sequence motif" description="'KMSKS' region" evidence="9">
    <location>
        <begin position="703"/>
        <end position="707"/>
    </location>
</feature>
<feature type="region of interest" description="Disordered" evidence="11">
    <location>
        <begin position="1"/>
        <end position="21"/>
    </location>
</feature>
<dbReference type="InterPro" id="IPR002302">
    <property type="entry name" value="Leu-tRNA-ligase"/>
</dbReference>
<feature type="compositionally biased region" description="Basic and acidic residues" evidence="11">
    <location>
        <begin position="1"/>
        <end position="11"/>
    </location>
</feature>
<keyword evidence="2 9" id="KW-0963">Cytoplasm</keyword>
<dbReference type="GO" id="GO:0006429">
    <property type="term" value="P:leucyl-tRNA aminoacylation"/>
    <property type="evidence" value="ECO:0007669"/>
    <property type="project" value="UniProtKB-UniRule"/>
</dbReference>
<reference evidence="16 17" key="1">
    <citation type="submission" date="2016-10" db="EMBL/GenBank/DDBJ databases">
        <authorList>
            <person name="de Groot N.N."/>
        </authorList>
    </citation>
    <scope>NUCLEOTIDE SEQUENCE [LARGE SCALE GENOMIC DNA]</scope>
    <source>
        <strain evidence="16 17">CECT 7543</strain>
    </source>
</reference>
<dbReference type="CDD" id="cd07958">
    <property type="entry name" value="Anticodon_Ia_Leu_BEm"/>
    <property type="match status" value="1"/>
</dbReference>
<protein>
    <recommendedName>
        <fullName evidence="9">Leucine--tRNA ligase</fullName>
        <ecNumber evidence="9">6.1.1.4</ecNumber>
    </recommendedName>
    <alternativeName>
        <fullName evidence="9">Leucyl-tRNA synthetase</fullName>
        <shortName evidence="9">LeuRS</shortName>
    </alternativeName>
</protein>
<dbReference type="InterPro" id="IPR001412">
    <property type="entry name" value="aa-tRNA-synth_I_CS"/>
</dbReference>
<sequence length="944" mass="104780">MNKPAECRDQRPSQGKSGNACVQSGFPSVERGHVCYGASCNSTSSSPGHRNADLASSPSSVALKRIRPPLFSSKVAMHEQYQPREIEAAAQSFWDEQKSFEVSEQPGKETFYCLSMFPYPSGKLHMGHVRNYTIGDVISRYQRMQGKNVLQPMGWDAFGMPAENAAMKNNVAPAKWTYENIAYMKTQLRSLGLAVDWSREVTTCKPDYYRWEQWLFTRLFEKGVIYKKSGTVNWDPVDQTVLANEQVIDGRGWRSGALIEKREIPMYYFKITAYADELLESLDELTGWPEQVKTMQRNWIGKSRGMEVQFPYDVDSIGETGALKVFTTRPDTLMGATYVAVAAEHPLAALAAQNNPELQAFIAECKGGSVAEADVATQEKKGLPTSLFVEHPLTGEKLPVWVANYVLMHYGDGAVMAVPAHDERDFEFATKYHLPIKSVVRTSAGDTNPAPWQDAYGEHGTLINSGEFDGLDFAGAFDAIEVALIKKNLGASRTQFRLRDWGISRQRYWGCPIPIIHCTSCGDVPVPEDQLPVVLPEDVVPDGAGSPLARMPEFYECACPKCGAPAKRETDTMDTFVESSWYYARYASPHYEGGLVEKSAADHWLPVDQYIGGIEHAILHLLYARFFHKLMRDEGLVSSNEPFKNLLTQGMVIAETYYRREANGAYTWFNPADVELERDSKAKVISAKLIADGLPVEIGGTEKMAKSKNNGVDPQSMIDQFGADTCRLFMMFASPPDMSAEWSDSGVEGSHRFLKRVWRLAQAHVTQGLPGKLDVASLNDEQKAVRRSIHLAIKQASHDVGQNHKFNTAIAQVMTLMNVLEKAAQGTEQDRALLQEGLEAVTLLLAPITPHISHELWHQLGHADPVIDAGWPVVDETALVQDSLTLVIQVNGKLRGQIEMPATATREEVEAAARVNENVLRFVDGLTIRKVIVVPGKLVNIVAS</sequence>
<evidence type="ECO:0000259" key="12">
    <source>
        <dbReference type="Pfam" id="PF00133"/>
    </source>
</evidence>
<dbReference type="Gene3D" id="3.40.50.620">
    <property type="entry name" value="HUPs"/>
    <property type="match status" value="2"/>
</dbReference>
<organism evidence="16 17">
    <name type="scientific">Pseudomonas arsenicoxydans</name>
    <dbReference type="NCBI Taxonomy" id="702115"/>
    <lineage>
        <taxon>Bacteria</taxon>
        <taxon>Pseudomonadati</taxon>
        <taxon>Pseudomonadota</taxon>
        <taxon>Gammaproteobacteria</taxon>
        <taxon>Pseudomonadales</taxon>
        <taxon>Pseudomonadaceae</taxon>
        <taxon>Pseudomonas</taxon>
    </lineage>
</organism>
<evidence type="ECO:0000313" key="17">
    <source>
        <dbReference type="Proteomes" id="UP000198827"/>
    </source>
</evidence>
<dbReference type="GO" id="GO:0005829">
    <property type="term" value="C:cytosol"/>
    <property type="evidence" value="ECO:0007669"/>
    <property type="project" value="TreeGrafter"/>
</dbReference>
<dbReference type="PANTHER" id="PTHR43740:SF2">
    <property type="entry name" value="LEUCINE--TRNA LIGASE, MITOCHONDRIAL"/>
    <property type="match status" value="1"/>
</dbReference>
<dbReference type="InterPro" id="IPR025709">
    <property type="entry name" value="Leu_tRNA-synth_edit"/>
</dbReference>
<comment type="similarity">
    <text evidence="1 9 10">Belongs to the class-I aminoacyl-tRNA synthetase family.</text>
</comment>
<dbReference type="EMBL" id="LT629705">
    <property type="protein sequence ID" value="SDO00592.1"/>
    <property type="molecule type" value="Genomic_DNA"/>
</dbReference>
<gene>
    <name evidence="9" type="primary">leuS</name>
    <name evidence="16" type="ORF">SAMN04489798_1759</name>
</gene>
<feature type="domain" description="Methionyl/Valyl/Leucyl/Isoleucyl-tRNA synthetase anticodon-binding" evidence="13">
    <location>
        <begin position="784"/>
        <end position="907"/>
    </location>
</feature>
<accession>A0A1H0G155</accession>
<dbReference type="PRINTS" id="PR00985">
    <property type="entry name" value="TRNASYNTHLEU"/>
</dbReference>
<dbReference type="InterPro" id="IPR014729">
    <property type="entry name" value="Rossmann-like_a/b/a_fold"/>
</dbReference>
<evidence type="ECO:0000256" key="2">
    <source>
        <dbReference type="ARBA" id="ARBA00022490"/>
    </source>
</evidence>
<dbReference type="Gene3D" id="2.20.28.290">
    <property type="match status" value="1"/>
</dbReference>
<dbReference type="InterPro" id="IPR002300">
    <property type="entry name" value="aa-tRNA-synth_Ia"/>
</dbReference>